<dbReference type="AlphaFoldDB" id="A0A2P8HWC7"/>
<dbReference type="Pfam" id="PF12627">
    <property type="entry name" value="PolyA_pol_RNAbd"/>
    <property type="match status" value="1"/>
</dbReference>
<dbReference type="InterPro" id="IPR002646">
    <property type="entry name" value="PolA_pol_head_dom"/>
</dbReference>
<evidence type="ECO:0000259" key="11">
    <source>
        <dbReference type="Pfam" id="PF12627"/>
    </source>
</evidence>
<organism evidence="13 14">
    <name type="scientific">Salsuginibacillus halophilus</name>
    <dbReference type="NCBI Taxonomy" id="517424"/>
    <lineage>
        <taxon>Bacteria</taxon>
        <taxon>Bacillati</taxon>
        <taxon>Bacillota</taxon>
        <taxon>Bacilli</taxon>
        <taxon>Bacillales</taxon>
        <taxon>Bacillaceae</taxon>
        <taxon>Salsuginibacillus</taxon>
    </lineage>
</organism>
<comment type="cofactor">
    <cofactor evidence="1">
        <name>Mg(2+)</name>
        <dbReference type="ChEBI" id="CHEBI:18420"/>
    </cofactor>
</comment>
<keyword evidence="4" id="KW-0548">Nucleotidyltransferase</keyword>
<dbReference type="Pfam" id="PF13735">
    <property type="entry name" value="tRNA_NucTran2_2"/>
    <property type="match status" value="1"/>
</dbReference>
<evidence type="ECO:0000256" key="5">
    <source>
        <dbReference type="ARBA" id="ARBA00022723"/>
    </source>
</evidence>
<evidence type="ECO:0000259" key="12">
    <source>
        <dbReference type="Pfam" id="PF13735"/>
    </source>
</evidence>
<dbReference type="GO" id="GO:0000049">
    <property type="term" value="F:tRNA binding"/>
    <property type="evidence" value="ECO:0007669"/>
    <property type="project" value="TreeGrafter"/>
</dbReference>
<dbReference type="SUPFAM" id="SSF81301">
    <property type="entry name" value="Nucleotidyltransferase"/>
    <property type="match status" value="1"/>
</dbReference>
<dbReference type="GO" id="GO:0008033">
    <property type="term" value="P:tRNA processing"/>
    <property type="evidence" value="ECO:0007669"/>
    <property type="project" value="UniProtKB-KW"/>
</dbReference>
<dbReference type="RefSeq" id="WP_106587853.1">
    <property type="nucleotide sequence ID" value="NZ_PYAV01000003.1"/>
</dbReference>
<keyword evidence="5" id="KW-0479">Metal-binding</keyword>
<evidence type="ECO:0000313" key="13">
    <source>
        <dbReference type="EMBL" id="PSL50529.1"/>
    </source>
</evidence>
<evidence type="ECO:0000256" key="2">
    <source>
        <dbReference type="ARBA" id="ARBA00022679"/>
    </source>
</evidence>
<dbReference type="Gene3D" id="1.10.110.30">
    <property type="match status" value="1"/>
</dbReference>
<dbReference type="Gene3D" id="3.30.460.10">
    <property type="entry name" value="Beta Polymerase, domain 2"/>
    <property type="match status" value="1"/>
</dbReference>
<keyword evidence="2 9" id="KW-0808">Transferase</keyword>
<reference evidence="13 14" key="1">
    <citation type="submission" date="2018-03" db="EMBL/GenBank/DDBJ databases">
        <title>Genomic Encyclopedia of Type Strains, Phase III (KMG-III): the genomes of soil and plant-associated and newly described type strains.</title>
        <authorList>
            <person name="Whitman W."/>
        </authorList>
    </citation>
    <scope>NUCLEOTIDE SEQUENCE [LARGE SCALE GENOMIC DNA]</scope>
    <source>
        <strain evidence="13 14">CGMCC 1.07653</strain>
    </source>
</reference>
<dbReference type="PANTHER" id="PTHR46173:SF1">
    <property type="entry name" value="CCA TRNA NUCLEOTIDYLTRANSFERASE 1, MITOCHONDRIAL"/>
    <property type="match status" value="1"/>
</dbReference>
<dbReference type="GO" id="GO:0016779">
    <property type="term" value="F:nucleotidyltransferase activity"/>
    <property type="evidence" value="ECO:0007669"/>
    <property type="project" value="UniProtKB-KW"/>
</dbReference>
<dbReference type="InterPro" id="IPR043519">
    <property type="entry name" value="NT_sf"/>
</dbReference>
<dbReference type="OrthoDB" id="9805698at2"/>
<dbReference type="EMBL" id="PYAV01000003">
    <property type="protein sequence ID" value="PSL50529.1"/>
    <property type="molecule type" value="Genomic_DNA"/>
</dbReference>
<keyword evidence="8 9" id="KW-0694">RNA-binding</keyword>
<evidence type="ECO:0000313" key="14">
    <source>
        <dbReference type="Proteomes" id="UP000242310"/>
    </source>
</evidence>
<dbReference type="GO" id="GO:0046872">
    <property type="term" value="F:metal ion binding"/>
    <property type="evidence" value="ECO:0007669"/>
    <property type="project" value="UniProtKB-KW"/>
</dbReference>
<dbReference type="Gene3D" id="1.10.246.80">
    <property type="match status" value="1"/>
</dbReference>
<evidence type="ECO:0000256" key="6">
    <source>
        <dbReference type="ARBA" id="ARBA00022741"/>
    </source>
</evidence>
<protein>
    <submittedName>
        <fullName evidence="13">tRNA nucleotidyltransferase (CCA-adding enzyme)</fullName>
    </submittedName>
</protein>
<keyword evidence="3" id="KW-0819">tRNA processing</keyword>
<proteinExistence type="inferred from homology"/>
<evidence type="ECO:0000256" key="3">
    <source>
        <dbReference type="ARBA" id="ARBA00022694"/>
    </source>
</evidence>
<dbReference type="PANTHER" id="PTHR46173">
    <property type="entry name" value="CCA TRNA NUCLEOTIDYLTRANSFERASE 1, MITOCHONDRIAL"/>
    <property type="match status" value="1"/>
</dbReference>
<dbReference type="GO" id="GO:0000166">
    <property type="term" value="F:nucleotide binding"/>
    <property type="evidence" value="ECO:0007669"/>
    <property type="project" value="UniProtKB-KW"/>
</dbReference>
<dbReference type="InterPro" id="IPR032828">
    <property type="entry name" value="PolyA_RNA-bd"/>
</dbReference>
<keyword evidence="7" id="KW-0460">Magnesium</keyword>
<feature type="domain" description="tRNA nucleotidyltransferase/poly(A) polymerase RNA and SrmB- binding" evidence="11">
    <location>
        <begin position="152"/>
        <end position="209"/>
    </location>
</feature>
<name>A0A2P8HWC7_9BACI</name>
<dbReference type="Pfam" id="PF01743">
    <property type="entry name" value="PolyA_pol"/>
    <property type="match status" value="1"/>
</dbReference>
<comment type="similarity">
    <text evidence="9">Belongs to the tRNA nucleotidyltransferase/poly(A) polymerase family.</text>
</comment>
<dbReference type="Proteomes" id="UP000242310">
    <property type="component" value="Unassembled WGS sequence"/>
</dbReference>
<evidence type="ECO:0000256" key="4">
    <source>
        <dbReference type="ARBA" id="ARBA00022695"/>
    </source>
</evidence>
<keyword evidence="14" id="KW-1185">Reference proteome</keyword>
<evidence type="ECO:0000259" key="10">
    <source>
        <dbReference type="Pfam" id="PF01743"/>
    </source>
</evidence>
<dbReference type="InterPro" id="IPR050264">
    <property type="entry name" value="Bact_CCA-adding_enz_type3_sf"/>
</dbReference>
<sequence length="377" mass="42823">MDAGARFIIDKLQKAGIEAAVVGGAVRDEVMNQTPKDVDIAAKAEVSSLVDVFPSARRVGRQTESLLVKACGTVYEVTPYKGDGTLKDDLAHRDFTMNAMAILIDGTIYDPFHGKFDIQSRKLACPGACSDRLEEDPLRLLRAFRFQAVYHFQFSRELASAVQKQLPWFDQVAAERVGEEWKKLLSSPYAVAALKQMAHSGVFASLLKQNKRVAFTYYEGVDPSLSLWANWPGIWWSLNCSSQETRRGLKNLARPSQEVQNTVRLIDWVLWREVNDWTAETLYQAGWSLVEAAEHWLRVRTPGAAYDHCELKYMYHKLPIQTRADLPVDGIRLMKLCNRSGGAWIEDVLRSVEKEVLNNRLQLEREAVEAFIQEEWT</sequence>
<feature type="domain" description="CCA-adding enzyme C-terminal" evidence="12">
    <location>
        <begin position="231"/>
        <end position="372"/>
    </location>
</feature>
<evidence type="ECO:0000256" key="8">
    <source>
        <dbReference type="ARBA" id="ARBA00022884"/>
    </source>
</evidence>
<evidence type="ECO:0000256" key="9">
    <source>
        <dbReference type="RuleBase" id="RU003953"/>
    </source>
</evidence>
<gene>
    <name evidence="13" type="ORF">B0H94_103141</name>
</gene>
<dbReference type="InterPro" id="IPR032810">
    <property type="entry name" value="CCA-adding_enz_C"/>
</dbReference>
<keyword evidence="6" id="KW-0547">Nucleotide-binding</keyword>
<evidence type="ECO:0000256" key="1">
    <source>
        <dbReference type="ARBA" id="ARBA00001946"/>
    </source>
</evidence>
<evidence type="ECO:0000256" key="7">
    <source>
        <dbReference type="ARBA" id="ARBA00022842"/>
    </source>
</evidence>
<feature type="domain" description="Poly A polymerase head" evidence="10">
    <location>
        <begin position="21"/>
        <end position="123"/>
    </location>
</feature>
<accession>A0A2P8HWC7</accession>
<comment type="caution">
    <text evidence="13">The sequence shown here is derived from an EMBL/GenBank/DDBJ whole genome shotgun (WGS) entry which is preliminary data.</text>
</comment>
<dbReference type="Gene3D" id="1.20.58.560">
    <property type="match status" value="1"/>
</dbReference>
<dbReference type="SUPFAM" id="SSF81891">
    <property type="entry name" value="Poly A polymerase C-terminal region-like"/>
    <property type="match status" value="1"/>
</dbReference>